<evidence type="ECO:0000313" key="1">
    <source>
        <dbReference type="EMBL" id="KAF3707762.1"/>
    </source>
</evidence>
<evidence type="ECO:0000313" key="2">
    <source>
        <dbReference type="Proteomes" id="UP000503349"/>
    </source>
</evidence>
<proteinExistence type="predicted"/>
<dbReference type="PROSITE" id="PS51257">
    <property type="entry name" value="PROKAR_LIPOPROTEIN"/>
    <property type="match status" value="1"/>
</dbReference>
<organism evidence="1 2">
    <name type="scientific">Channa argus</name>
    <name type="common">Northern snakehead</name>
    <name type="synonym">Ophicephalus argus</name>
    <dbReference type="NCBI Taxonomy" id="215402"/>
    <lineage>
        <taxon>Eukaryota</taxon>
        <taxon>Metazoa</taxon>
        <taxon>Chordata</taxon>
        <taxon>Craniata</taxon>
        <taxon>Vertebrata</taxon>
        <taxon>Euteleostomi</taxon>
        <taxon>Actinopterygii</taxon>
        <taxon>Neopterygii</taxon>
        <taxon>Teleostei</taxon>
        <taxon>Neoteleostei</taxon>
        <taxon>Acanthomorphata</taxon>
        <taxon>Anabantaria</taxon>
        <taxon>Anabantiformes</taxon>
        <taxon>Channoidei</taxon>
        <taxon>Channidae</taxon>
        <taxon>Channa</taxon>
    </lineage>
</organism>
<name>A0A6G1QYQ1_CHAAH</name>
<sequence length="101" mass="11518">MLHSARHGQYQGKLVLNSIPLISSCTSLCYTHMHTHSHTHKKLDTQAREQITVGLQQWAILTHQKGRRKQKKGVWKYLSLSLIRREKWLPGQSSAGCVSST</sequence>
<reference evidence="2" key="2">
    <citation type="submission" date="2019-02" db="EMBL/GenBank/DDBJ databases">
        <title>Opniocepnalus argus Var Kimnra genome.</title>
        <authorList>
            <person name="Zhou C."/>
            <person name="Xiao S."/>
        </authorList>
    </citation>
    <scope>NUCLEOTIDE SEQUENCE [LARGE SCALE GENOMIC DNA]</scope>
</reference>
<dbReference type="Proteomes" id="UP000503349">
    <property type="component" value="Chromosome 1"/>
</dbReference>
<protein>
    <submittedName>
        <fullName evidence="1">Uncharacterized protein</fullName>
    </submittedName>
</protein>
<dbReference type="AlphaFoldDB" id="A0A6G1QYQ1"/>
<keyword evidence="2" id="KW-1185">Reference proteome</keyword>
<reference evidence="1 2" key="1">
    <citation type="submission" date="2019-02" db="EMBL/GenBank/DDBJ databases">
        <title>Opniocepnalus argus genome.</title>
        <authorList>
            <person name="Zhou C."/>
            <person name="Xiao S."/>
        </authorList>
    </citation>
    <scope>NUCLEOTIDE SEQUENCE [LARGE SCALE GENOMIC DNA]</scope>
    <source>
        <strain evidence="1">OARG1902GOOAL</strain>
        <tissue evidence="1">Muscle</tissue>
    </source>
</reference>
<gene>
    <name evidence="1" type="ORF">EXN66_Car000935</name>
</gene>
<accession>A0A6G1QYQ1</accession>
<dbReference type="EMBL" id="CM015712">
    <property type="protein sequence ID" value="KAF3707762.1"/>
    <property type="molecule type" value="Genomic_DNA"/>
</dbReference>